<organism evidence="1 2">
    <name type="scientific">Ferrovibrio xuzhouensis</name>
    <dbReference type="NCBI Taxonomy" id="1576914"/>
    <lineage>
        <taxon>Bacteria</taxon>
        <taxon>Pseudomonadati</taxon>
        <taxon>Pseudomonadota</taxon>
        <taxon>Alphaproteobacteria</taxon>
        <taxon>Rhodospirillales</taxon>
        <taxon>Rhodospirillaceae</taxon>
        <taxon>Ferrovibrio</taxon>
    </lineage>
</organism>
<evidence type="ECO:0000313" key="1">
    <source>
        <dbReference type="EMBL" id="MFC3675438.1"/>
    </source>
</evidence>
<keyword evidence="2" id="KW-1185">Reference proteome</keyword>
<evidence type="ECO:0000313" key="2">
    <source>
        <dbReference type="Proteomes" id="UP001595711"/>
    </source>
</evidence>
<accession>A0ABV7VD62</accession>
<name>A0ABV7VD62_9PROT</name>
<dbReference type="EMBL" id="JBHRYJ010000001">
    <property type="protein sequence ID" value="MFC3675438.1"/>
    <property type="molecule type" value="Genomic_DNA"/>
</dbReference>
<protein>
    <submittedName>
        <fullName evidence="1">Uncharacterized protein</fullName>
    </submittedName>
</protein>
<comment type="caution">
    <text evidence="1">The sequence shown here is derived from an EMBL/GenBank/DDBJ whole genome shotgun (WGS) entry which is preliminary data.</text>
</comment>
<sequence length="147" mass="16339">MTSAATDRPALVGPHDDRELALMLAGRKPAAMFYDVVPASIDLPEADFAPHVTAGRLVRREEIYAGRDGGRAMRYVYYVLPGEMQRLEQLHAINAAIYSGQRQATEADDIEIGRLLGYTEAEIAAYVKHSRGLRQKLRQMAPQTDQP</sequence>
<dbReference type="RefSeq" id="WP_379724017.1">
    <property type="nucleotide sequence ID" value="NZ_JBHRYJ010000001.1"/>
</dbReference>
<dbReference type="Proteomes" id="UP001595711">
    <property type="component" value="Unassembled WGS sequence"/>
</dbReference>
<reference evidence="2" key="1">
    <citation type="journal article" date="2019" name="Int. J. Syst. Evol. Microbiol.">
        <title>The Global Catalogue of Microorganisms (GCM) 10K type strain sequencing project: providing services to taxonomists for standard genome sequencing and annotation.</title>
        <authorList>
            <consortium name="The Broad Institute Genomics Platform"/>
            <consortium name="The Broad Institute Genome Sequencing Center for Infectious Disease"/>
            <person name="Wu L."/>
            <person name="Ma J."/>
        </authorList>
    </citation>
    <scope>NUCLEOTIDE SEQUENCE [LARGE SCALE GENOMIC DNA]</scope>
    <source>
        <strain evidence="2">KCTC 42182</strain>
    </source>
</reference>
<gene>
    <name evidence="1" type="ORF">ACFOOQ_07780</name>
</gene>
<proteinExistence type="predicted"/>